<dbReference type="Proteomes" id="UP000478090">
    <property type="component" value="Unassembled WGS sequence"/>
</dbReference>
<dbReference type="EMBL" id="WWCM01000009">
    <property type="protein sequence ID" value="MYM40408.1"/>
    <property type="molecule type" value="Genomic_DNA"/>
</dbReference>
<organism evidence="6 7">
    <name type="scientific">Duganella qianjiadongensis</name>
    <dbReference type="NCBI Taxonomy" id="2692176"/>
    <lineage>
        <taxon>Bacteria</taxon>
        <taxon>Pseudomonadati</taxon>
        <taxon>Pseudomonadota</taxon>
        <taxon>Betaproteobacteria</taxon>
        <taxon>Burkholderiales</taxon>
        <taxon>Oxalobacteraceae</taxon>
        <taxon>Telluria group</taxon>
        <taxon>Duganella</taxon>
    </lineage>
</organism>
<feature type="transmembrane region" description="Helical" evidence="4">
    <location>
        <begin position="51"/>
        <end position="71"/>
    </location>
</feature>
<evidence type="ECO:0000256" key="2">
    <source>
        <dbReference type="ARBA" id="ARBA00022989"/>
    </source>
</evidence>
<feature type="transmembrane region" description="Helical" evidence="4">
    <location>
        <begin position="12"/>
        <end position="31"/>
    </location>
</feature>
<feature type="transmembrane region" description="Helical" evidence="4">
    <location>
        <begin position="102"/>
        <end position="126"/>
    </location>
</feature>
<evidence type="ECO:0000259" key="5">
    <source>
        <dbReference type="PROSITE" id="PS50850"/>
    </source>
</evidence>
<keyword evidence="2 4" id="KW-1133">Transmembrane helix</keyword>
<feature type="transmembrane region" description="Helical" evidence="4">
    <location>
        <begin position="282"/>
        <end position="303"/>
    </location>
</feature>
<dbReference type="RefSeq" id="WP_161039764.1">
    <property type="nucleotide sequence ID" value="NZ_WWCM01000009.1"/>
</dbReference>
<dbReference type="InterPro" id="IPR050327">
    <property type="entry name" value="Proton-linked_MCT"/>
</dbReference>
<protein>
    <submittedName>
        <fullName evidence="6">MFS transporter</fullName>
    </submittedName>
</protein>
<feature type="transmembrane region" description="Helical" evidence="4">
    <location>
        <begin position="169"/>
        <end position="189"/>
    </location>
</feature>
<evidence type="ECO:0000313" key="6">
    <source>
        <dbReference type="EMBL" id="MYM40408.1"/>
    </source>
</evidence>
<dbReference type="PROSITE" id="PS50850">
    <property type="entry name" value="MFS"/>
    <property type="match status" value="1"/>
</dbReference>
<feature type="transmembrane region" description="Helical" evidence="4">
    <location>
        <begin position="341"/>
        <end position="361"/>
    </location>
</feature>
<feature type="transmembrane region" description="Helical" evidence="4">
    <location>
        <begin position="373"/>
        <end position="392"/>
    </location>
</feature>
<name>A0ABW9VLC5_9BURK</name>
<comment type="caution">
    <text evidence="6">The sequence shown here is derived from an EMBL/GenBank/DDBJ whole genome shotgun (WGS) entry which is preliminary data.</text>
</comment>
<dbReference type="InterPro" id="IPR020846">
    <property type="entry name" value="MFS_dom"/>
</dbReference>
<feature type="transmembrane region" description="Helical" evidence="4">
    <location>
        <begin position="138"/>
        <end position="157"/>
    </location>
</feature>
<evidence type="ECO:0000256" key="1">
    <source>
        <dbReference type="ARBA" id="ARBA00022692"/>
    </source>
</evidence>
<evidence type="ECO:0000256" key="3">
    <source>
        <dbReference type="ARBA" id="ARBA00023136"/>
    </source>
</evidence>
<dbReference type="PANTHER" id="PTHR11360">
    <property type="entry name" value="MONOCARBOXYLATE TRANSPORTER"/>
    <property type="match status" value="1"/>
</dbReference>
<evidence type="ECO:0000313" key="7">
    <source>
        <dbReference type="Proteomes" id="UP000478090"/>
    </source>
</evidence>
<dbReference type="SUPFAM" id="SSF103473">
    <property type="entry name" value="MFS general substrate transporter"/>
    <property type="match status" value="1"/>
</dbReference>
<dbReference type="InterPro" id="IPR011701">
    <property type="entry name" value="MFS"/>
</dbReference>
<keyword evidence="3 4" id="KW-0472">Membrane</keyword>
<keyword evidence="7" id="KW-1185">Reference proteome</keyword>
<feature type="domain" description="Major facilitator superfamily (MFS) profile" evidence="5">
    <location>
        <begin position="10"/>
        <end position="397"/>
    </location>
</feature>
<feature type="transmembrane region" description="Helical" evidence="4">
    <location>
        <begin position="309"/>
        <end position="334"/>
    </location>
</feature>
<sequence length="405" mass="43469">MSLDHRAPSLKTVLIATGVVLTLAMGVRHGLGFWMQPISQANGWTRETYSLALALQNLMWGVFGPFAGMAADRFGTMRVVITGAISYMAGLLWMALVQDATLFVAGSGVLIGFGLACTAFGAVSGIIGRVAPVEKRSWAFGISGAASSFGQFMMMPVEQQLISAAGWQQAFFLLAGLVVLAMVPMAFFLREPRVTHHHGPQQSVREALGEAFGNRSFLFLMMGYFVCGFQVVFIGAHLPAYLKDKGIMDPSVAVMALALIGLTNIIGSYYAGKLGGRLPKRYLLSSIYLTRSVVISLFLLAPLSPYSVYIFSAAMGLIWLSTVPLTNGIIAGIFGVKHMSMLAGVVFFSHQVGSFLGVWLGGYLFARQGSYDIVWGIAIALGVMAGLINLPINERTLQRDALKAA</sequence>
<dbReference type="Pfam" id="PF07690">
    <property type="entry name" value="MFS_1"/>
    <property type="match status" value="1"/>
</dbReference>
<feature type="transmembrane region" description="Helical" evidence="4">
    <location>
        <begin position="252"/>
        <end position="270"/>
    </location>
</feature>
<dbReference type="Gene3D" id="1.20.1250.20">
    <property type="entry name" value="MFS general substrate transporter like domains"/>
    <property type="match status" value="1"/>
</dbReference>
<dbReference type="CDD" id="cd17355">
    <property type="entry name" value="MFS_YcxA_like"/>
    <property type="match status" value="1"/>
</dbReference>
<feature type="transmembrane region" description="Helical" evidence="4">
    <location>
        <begin position="217"/>
        <end position="240"/>
    </location>
</feature>
<accession>A0ABW9VLC5</accession>
<dbReference type="PANTHER" id="PTHR11360:SF284">
    <property type="entry name" value="EG:103B4.3 PROTEIN-RELATED"/>
    <property type="match status" value="1"/>
</dbReference>
<keyword evidence="1 4" id="KW-0812">Transmembrane</keyword>
<evidence type="ECO:0000256" key="4">
    <source>
        <dbReference type="SAM" id="Phobius"/>
    </source>
</evidence>
<reference evidence="6 7" key="1">
    <citation type="submission" date="2019-12" db="EMBL/GenBank/DDBJ databases">
        <title>Novel species isolated from a subtropical stream in China.</title>
        <authorList>
            <person name="Lu H."/>
        </authorList>
    </citation>
    <scope>NUCLEOTIDE SEQUENCE [LARGE SCALE GENOMIC DNA]</scope>
    <source>
        <strain evidence="6 7">CY13W</strain>
    </source>
</reference>
<feature type="transmembrane region" description="Helical" evidence="4">
    <location>
        <begin position="78"/>
        <end position="96"/>
    </location>
</feature>
<dbReference type="InterPro" id="IPR036259">
    <property type="entry name" value="MFS_trans_sf"/>
</dbReference>
<gene>
    <name evidence="6" type="ORF">GTP27_13850</name>
</gene>
<proteinExistence type="predicted"/>